<reference evidence="2 3" key="1">
    <citation type="submission" date="2017-06" db="EMBL/GenBank/DDBJ databases">
        <title>Ensifer strains isolated from leguminous trees and herbs display diverse denitrification phenotypes with some acting as strong N2O sinks.</title>
        <authorList>
            <person name="Woliy K."/>
            <person name="Mania D."/>
            <person name="Bakken L.R."/>
            <person name="Frostegard A."/>
        </authorList>
    </citation>
    <scope>NUCLEOTIDE SEQUENCE [LARGE SCALE GENOMIC DNA]</scope>
    <source>
        <strain evidence="2 3">AC50a</strain>
    </source>
</reference>
<protein>
    <submittedName>
        <fullName evidence="2">Sugar kinase</fullName>
    </submittedName>
</protein>
<comment type="caution">
    <text evidence="2">The sequence shown here is derived from an EMBL/GenBank/DDBJ whole genome shotgun (WGS) entry which is preliminary data.</text>
</comment>
<dbReference type="RefSeq" id="WP_100672727.1">
    <property type="nucleotide sequence ID" value="NZ_NJGD01000007.1"/>
</dbReference>
<gene>
    <name evidence="2" type="ORF">CEJ86_17575</name>
</gene>
<dbReference type="Pfam" id="PF00480">
    <property type="entry name" value="ROK"/>
    <property type="match status" value="1"/>
</dbReference>
<dbReference type="SUPFAM" id="SSF53067">
    <property type="entry name" value="Actin-like ATPase domain"/>
    <property type="match status" value="1"/>
</dbReference>
<dbReference type="InterPro" id="IPR043129">
    <property type="entry name" value="ATPase_NBD"/>
</dbReference>
<dbReference type="EMBL" id="NJGD01000007">
    <property type="protein sequence ID" value="PJR14207.1"/>
    <property type="molecule type" value="Genomic_DNA"/>
</dbReference>
<evidence type="ECO:0000256" key="1">
    <source>
        <dbReference type="ARBA" id="ARBA00006479"/>
    </source>
</evidence>
<accession>A0A2J0Z145</accession>
<sequence>MTLKAASETIAVAEIGGTSVKIGFADHGVPLEVTRTFSTSNLRRGAPAAQLARLLQCASVDAGLTVDRVVATVPGFIGRDCDTIIHAANVPELNGVHLASELASTLSVPVQLERDVVLQLLGESACGAIANECEVLAVYFGTGIGAAYLGENGIFRGGGWALEIGHMPVLEPGDRQEFPKRIEAYASGATLVDLASAHGVAVKDLFQAAAQSPELCDALDDILWQQAITVARATVLFSPRIVLLGGGVIDMDGYPRNTLTQRIVGALPHSGSIHSIDIRWATLGWQAAIFGAVRLGDMAA</sequence>
<dbReference type="Gene3D" id="3.30.420.40">
    <property type="match status" value="2"/>
</dbReference>
<dbReference type="GO" id="GO:0016301">
    <property type="term" value="F:kinase activity"/>
    <property type="evidence" value="ECO:0007669"/>
    <property type="project" value="UniProtKB-KW"/>
</dbReference>
<comment type="similarity">
    <text evidence="1">Belongs to the ROK (NagC/XylR) family.</text>
</comment>
<dbReference type="PANTHER" id="PTHR18964:SF149">
    <property type="entry name" value="BIFUNCTIONAL UDP-N-ACETYLGLUCOSAMINE 2-EPIMERASE_N-ACETYLMANNOSAMINE KINASE"/>
    <property type="match status" value="1"/>
</dbReference>
<keyword evidence="2" id="KW-0418">Kinase</keyword>
<evidence type="ECO:0000313" key="3">
    <source>
        <dbReference type="Proteomes" id="UP000231987"/>
    </source>
</evidence>
<organism evidence="2 3">
    <name type="scientific">Rhizobium meliloti</name>
    <name type="common">Ensifer meliloti</name>
    <name type="synonym">Sinorhizobium meliloti</name>
    <dbReference type="NCBI Taxonomy" id="382"/>
    <lineage>
        <taxon>Bacteria</taxon>
        <taxon>Pseudomonadati</taxon>
        <taxon>Pseudomonadota</taxon>
        <taxon>Alphaproteobacteria</taxon>
        <taxon>Hyphomicrobiales</taxon>
        <taxon>Rhizobiaceae</taxon>
        <taxon>Sinorhizobium/Ensifer group</taxon>
        <taxon>Sinorhizobium</taxon>
    </lineage>
</organism>
<dbReference type="InterPro" id="IPR000600">
    <property type="entry name" value="ROK"/>
</dbReference>
<keyword evidence="2" id="KW-0808">Transferase</keyword>
<dbReference type="AlphaFoldDB" id="A0A2J0Z145"/>
<name>A0A2J0Z145_RHIML</name>
<dbReference type="Proteomes" id="UP000231987">
    <property type="component" value="Unassembled WGS sequence"/>
</dbReference>
<proteinExistence type="inferred from homology"/>
<evidence type="ECO:0000313" key="2">
    <source>
        <dbReference type="EMBL" id="PJR14207.1"/>
    </source>
</evidence>
<dbReference type="PANTHER" id="PTHR18964">
    <property type="entry name" value="ROK (REPRESSOR, ORF, KINASE) FAMILY"/>
    <property type="match status" value="1"/>
</dbReference>